<dbReference type="InterPro" id="IPR016024">
    <property type="entry name" value="ARM-type_fold"/>
</dbReference>
<evidence type="ECO:0000256" key="4">
    <source>
        <dbReference type="ARBA" id="ARBA00022490"/>
    </source>
</evidence>
<dbReference type="Pfam" id="PF21040">
    <property type="entry name" value="CEP104-like_TOG"/>
    <property type="match status" value="1"/>
</dbReference>
<feature type="compositionally biased region" description="Polar residues" evidence="13">
    <location>
        <begin position="548"/>
        <end position="565"/>
    </location>
</feature>
<keyword evidence="5" id="KW-0677">Repeat</keyword>
<name>A0AAN8JK31_PATCE</name>
<proteinExistence type="predicted"/>
<feature type="compositionally biased region" description="Basic and acidic residues" evidence="13">
    <location>
        <begin position="626"/>
        <end position="649"/>
    </location>
</feature>
<keyword evidence="16" id="KW-1185">Reference proteome</keyword>
<dbReference type="GO" id="GO:0000922">
    <property type="term" value="C:spindle pole"/>
    <property type="evidence" value="ECO:0007669"/>
    <property type="project" value="UniProtKB-SubCell"/>
</dbReference>
<gene>
    <name evidence="15" type="ORF">SNE40_013840</name>
</gene>
<dbReference type="GO" id="GO:0048487">
    <property type="term" value="F:beta-tubulin binding"/>
    <property type="evidence" value="ECO:0007669"/>
    <property type="project" value="InterPro"/>
</dbReference>
<evidence type="ECO:0000259" key="14">
    <source>
        <dbReference type="SMART" id="SM01349"/>
    </source>
</evidence>
<dbReference type="Proteomes" id="UP001347796">
    <property type="component" value="Unassembled WGS sequence"/>
</dbReference>
<feature type="coiled-coil region" evidence="12">
    <location>
        <begin position="504"/>
        <end position="531"/>
    </location>
</feature>
<feature type="region of interest" description="Disordered" evidence="13">
    <location>
        <begin position="538"/>
        <end position="565"/>
    </location>
</feature>
<dbReference type="InterPro" id="IPR048738">
    <property type="entry name" value="CEP104_Znf"/>
</dbReference>
<evidence type="ECO:0000256" key="11">
    <source>
        <dbReference type="ARBA" id="ARBA00068547"/>
    </source>
</evidence>
<dbReference type="EMBL" id="JAZGQO010000010">
    <property type="protein sequence ID" value="KAK6175358.1"/>
    <property type="molecule type" value="Genomic_DNA"/>
</dbReference>
<dbReference type="Gene3D" id="1.25.10.10">
    <property type="entry name" value="Leucine-rich Repeat Variant"/>
    <property type="match status" value="1"/>
</dbReference>
<dbReference type="PANTHER" id="PTHR13371">
    <property type="entry name" value="GLYCINE-, GLUTAMATE-, THIENYLCYCLOHEXYLPIPERIDINE-BINDING PROTEIN"/>
    <property type="match status" value="1"/>
</dbReference>
<dbReference type="GO" id="GO:0005929">
    <property type="term" value="C:cilium"/>
    <property type="evidence" value="ECO:0007669"/>
    <property type="project" value="UniProtKB-SubCell"/>
</dbReference>
<dbReference type="AlphaFoldDB" id="A0AAN8JK31"/>
<evidence type="ECO:0000256" key="7">
    <source>
        <dbReference type="ARBA" id="ARBA00023212"/>
    </source>
</evidence>
<feature type="domain" description="TOG" evidence="14">
    <location>
        <begin position="247"/>
        <end position="500"/>
    </location>
</feature>
<dbReference type="FunFam" id="1.25.10.10:FF:000200">
    <property type="entry name" value="Centrosomal protein of 104 kDa"/>
    <property type="match status" value="1"/>
</dbReference>
<keyword evidence="6 12" id="KW-0175">Coiled coil</keyword>
<organism evidence="15 16">
    <name type="scientific">Patella caerulea</name>
    <name type="common">Rayed Mediterranean limpet</name>
    <dbReference type="NCBI Taxonomy" id="87958"/>
    <lineage>
        <taxon>Eukaryota</taxon>
        <taxon>Metazoa</taxon>
        <taxon>Spiralia</taxon>
        <taxon>Lophotrochozoa</taxon>
        <taxon>Mollusca</taxon>
        <taxon>Gastropoda</taxon>
        <taxon>Patellogastropoda</taxon>
        <taxon>Patelloidea</taxon>
        <taxon>Patellidae</taxon>
        <taxon>Patella</taxon>
    </lineage>
</organism>
<comment type="function">
    <text evidence="9">Required for ciliogenesis and for structural integrity at the ciliary tip.</text>
</comment>
<accession>A0AAN8JK31</accession>
<dbReference type="InterPro" id="IPR034085">
    <property type="entry name" value="TOG"/>
</dbReference>
<comment type="caution">
    <text evidence="15">The sequence shown here is derived from an EMBL/GenBank/DDBJ whole genome shotgun (WGS) entry which is preliminary data.</text>
</comment>
<dbReference type="GO" id="GO:0007021">
    <property type="term" value="P:tubulin complex assembly"/>
    <property type="evidence" value="ECO:0007669"/>
    <property type="project" value="InterPro"/>
</dbReference>
<dbReference type="InterPro" id="IPR011989">
    <property type="entry name" value="ARM-like"/>
</dbReference>
<evidence type="ECO:0000256" key="6">
    <source>
        <dbReference type="ARBA" id="ARBA00023054"/>
    </source>
</evidence>
<reference evidence="15 16" key="1">
    <citation type="submission" date="2024-01" db="EMBL/GenBank/DDBJ databases">
        <title>The genome of the rayed Mediterranean limpet Patella caerulea (Linnaeus, 1758).</title>
        <authorList>
            <person name="Anh-Thu Weber A."/>
            <person name="Halstead-Nussloch G."/>
        </authorList>
    </citation>
    <scope>NUCLEOTIDE SEQUENCE [LARGE SCALE GENOMIC DNA]</scope>
    <source>
        <strain evidence="15">AATW-2023a</strain>
        <tissue evidence="15">Whole specimen</tissue>
    </source>
</reference>
<evidence type="ECO:0000256" key="10">
    <source>
        <dbReference type="ARBA" id="ARBA00065345"/>
    </source>
</evidence>
<evidence type="ECO:0000256" key="13">
    <source>
        <dbReference type="SAM" id="MobiDB-lite"/>
    </source>
</evidence>
<keyword evidence="4" id="KW-0963">Cytoplasm</keyword>
<evidence type="ECO:0000256" key="5">
    <source>
        <dbReference type="ARBA" id="ARBA00022737"/>
    </source>
</evidence>
<protein>
    <recommendedName>
        <fullName evidence="11">Centrosomal protein of 104 kDa</fullName>
    </recommendedName>
</protein>
<feature type="compositionally biased region" description="Polar residues" evidence="13">
    <location>
        <begin position="609"/>
        <end position="619"/>
    </location>
</feature>
<feature type="region of interest" description="Disordered" evidence="13">
    <location>
        <begin position="581"/>
        <end position="667"/>
    </location>
</feature>
<dbReference type="Pfam" id="PF21039">
    <property type="entry name" value="CEP104_ZnF"/>
    <property type="match status" value="1"/>
</dbReference>
<dbReference type="SUPFAM" id="SSF48371">
    <property type="entry name" value="ARM repeat"/>
    <property type="match status" value="1"/>
</dbReference>
<comment type="subunit">
    <text evidence="10">Interacts with CCP110 and CEP97. Interacts with ARMC9, TOGARAM1, CCDC66 and CSPP1.</text>
</comment>
<dbReference type="Gene3D" id="1.20.58.90">
    <property type="match status" value="1"/>
</dbReference>
<dbReference type="PANTHER" id="PTHR13371:SF0">
    <property type="entry name" value="CENTROSOMAL PROTEIN OF 104 KDA"/>
    <property type="match status" value="1"/>
</dbReference>
<evidence type="ECO:0000256" key="3">
    <source>
        <dbReference type="ARBA" id="ARBA00004647"/>
    </source>
</evidence>
<evidence type="ECO:0000313" key="15">
    <source>
        <dbReference type="EMBL" id="KAK6175358.1"/>
    </source>
</evidence>
<keyword evidence="8" id="KW-0966">Cell projection</keyword>
<evidence type="ECO:0000256" key="8">
    <source>
        <dbReference type="ARBA" id="ARBA00023273"/>
    </source>
</evidence>
<comment type="subcellular location">
    <subcellularLocation>
        <location evidence="2">Cell projection</location>
        <location evidence="2">Cilium</location>
    </subcellularLocation>
    <subcellularLocation>
        <location evidence="1">Cytoplasm</location>
        <location evidence="1">Cytoskeleton</location>
        <location evidence="1">Microtubule organizing center</location>
        <location evidence="1">Centrosome</location>
        <location evidence="1">Centriole</location>
    </subcellularLocation>
    <subcellularLocation>
        <location evidence="3">Cytoplasm</location>
        <location evidence="3">Cytoskeleton</location>
        <location evidence="3">Spindle pole</location>
    </subcellularLocation>
</comment>
<dbReference type="GO" id="GO:0005814">
    <property type="term" value="C:centriole"/>
    <property type="evidence" value="ECO:0007669"/>
    <property type="project" value="UniProtKB-SubCell"/>
</dbReference>
<dbReference type="GO" id="GO:0007023">
    <property type="term" value="P:post-chaperonin tubulin folding pathway"/>
    <property type="evidence" value="ECO:0007669"/>
    <property type="project" value="InterPro"/>
</dbReference>
<dbReference type="SUPFAM" id="SSF46988">
    <property type="entry name" value="Tubulin chaperone cofactor A"/>
    <property type="match status" value="1"/>
</dbReference>
<evidence type="ECO:0000313" key="16">
    <source>
        <dbReference type="Proteomes" id="UP001347796"/>
    </source>
</evidence>
<sequence length="931" mass="106982">MDIMKDPIVDGYINKPDYISPLDDLAFDMYQDPEIAQIIRKLERKKQEAVLQERYDYAKRLKTAIGELQKVGEKLGKMEVEKRQAVENEDYDKAKIKKIQMDELRLQSYKDLHVNDLLELNGPRHPVHIDLEPVRHPTPPRLNDDIYTSHVTPPPTPPRYEDRPLPSLIKNKEVKEPVVDNATHVDSSPHPATPYEERALPVHTSNTDGEQPNPILYEEVVEEYVETVPDEEYEDTIGEAEPMTEQDLRDASQPIEVFGEPLVSKAYSKTWSYREDALLAVYKRMSELPSSTPKDESKYMMKAAIFLVKRAIDDKVYAVFKAAIHLLRMILTEYVARFKIPKQDIVSACERTLPNLLHKAGDTAVRNRDDAKGFILETANFPDVKPTYVVPHELVKPFKMSIAPRIGQSHVEILEALYKDHGLNKSGLSVENMMPFCVEVLNHHSADVRDPAERIIKMLYRDVGAPVKDYLPPDDEKSRKNTLWRQLFEYFDKVDGKPSKEDLKRSQMDQEHEKQAEIEALQKQLQQLKDMQTGKALTNEEEVDEFKTNPSRFPNKENNQAQRRLSVNLPEVSRRRLSLIDQGQTSRRPSVNGPAYRRLSVNGAEPTNRRLSINGQFGNTYPVDENILKDAKNKKTVQSKDKKKADPKSKSKSKLPPRKPPTPDDDNKFDIDNVCIFCDERNPTFTEEGLDVHYWKNCPLLKRCYYCRQVVEIASYTDHLLEDCEKKDTFKKCPRCTEAVSKTDYDSHIAEKACTPAKANSTHCPLCHINVSPGDESWKNHLMSKDGCKENPRRLLLFSKHPPAQQQTKIPKKTTVTKPIENSVIGDELKRRAAVVDTVASSFTSLTKDVKYLEGDIKKLRQDGLEESKITRKVNVLMDKKTSKKFMKKKLVEAYRDLEDMVTDSQDFAETEPFKDAKRSLRQSKHLVHVV</sequence>
<evidence type="ECO:0000256" key="1">
    <source>
        <dbReference type="ARBA" id="ARBA00004114"/>
    </source>
</evidence>
<dbReference type="InterPro" id="IPR052607">
    <property type="entry name" value="CEP104-like"/>
</dbReference>
<dbReference type="InterPro" id="IPR036126">
    <property type="entry name" value="TBCA_sf"/>
</dbReference>
<dbReference type="SMART" id="SM01349">
    <property type="entry name" value="TOG"/>
    <property type="match status" value="1"/>
</dbReference>
<evidence type="ECO:0000256" key="9">
    <source>
        <dbReference type="ARBA" id="ARBA00059645"/>
    </source>
</evidence>
<evidence type="ECO:0000256" key="2">
    <source>
        <dbReference type="ARBA" id="ARBA00004138"/>
    </source>
</evidence>
<feature type="region of interest" description="Disordered" evidence="13">
    <location>
        <begin position="129"/>
        <end position="165"/>
    </location>
</feature>
<keyword evidence="7" id="KW-0206">Cytoskeleton</keyword>
<evidence type="ECO:0000256" key="12">
    <source>
        <dbReference type="SAM" id="Coils"/>
    </source>
</evidence>